<sequence>MDFSLLPVTVSEIVVGSPVQSGVGAHWAAAEISVRPSTIAAFFSPSTQYSRDSSAPLSAQVEVISRSVRMSSRSIQLNRAISVPGWLHPPQSPAATDAPVPSGRCRVLGSVPAAPWASRAR</sequence>
<proteinExistence type="predicted"/>
<reference evidence="1" key="1">
    <citation type="submission" date="2020-05" db="EMBL/GenBank/DDBJ databases">
        <authorList>
            <person name="Chiriac C."/>
            <person name="Salcher M."/>
            <person name="Ghai R."/>
            <person name="Kavagutti S V."/>
        </authorList>
    </citation>
    <scope>NUCLEOTIDE SEQUENCE</scope>
</reference>
<accession>A0A6J7NQ38</accession>
<evidence type="ECO:0000313" key="1">
    <source>
        <dbReference type="EMBL" id="CAB4994708.1"/>
    </source>
</evidence>
<name>A0A6J7NQ38_9ZZZZ</name>
<organism evidence="1">
    <name type="scientific">freshwater metagenome</name>
    <dbReference type="NCBI Taxonomy" id="449393"/>
    <lineage>
        <taxon>unclassified sequences</taxon>
        <taxon>metagenomes</taxon>
        <taxon>ecological metagenomes</taxon>
    </lineage>
</organism>
<dbReference type="AlphaFoldDB" id="A0A6J7NQ38"/>
<protein>
    <submittedName>
        <fullName evidence="1">Unannotated protein</fullName>
    </submittedName>
</protein>
<dbReference type="EMBL" id="CAFBON010000141">
    <property type="protein sequence ID" value="CAB4994708.1"/>
    <property type="molecule type" value="Genomic_DNA"/>
</dbReference>
<gene>
    <name evidence="1" type="ORF">UFOPK3954_01387</name>
</gene>